<gene>
    <name evidence="7" type="ORF">EJ06DRAFT_475180</name>
</gene>
<dbReference type="Gene3D" id="1.20.1720.10">
    <property type="entry name" value="Multidrug resistance protein D"/>
    <property type="match status" value="1"/>
</dbReference>
<feature type="transmembrane region" description="Helical" evidence="5">
    <location>
        <begin position="287"/>
        <end position="308"/>
    </location>
</feature>
<evidence type="ECO:0000256" key="1">
    <source>
        <dbReference type="ARBA" id="ARBA00004141"/>
    </source>
</evidence>
<dbReference type="PROSITE" id="PS50850">
    <property type="entry name" value="MFS"/>
    <property type="match status" value="1"/>
</dbReference>
<dbReference type="PANTHER" id="PTHR42718:SF36">
    <property type="entry name" value="MULTIDRUG TRANSPORTER, PUTATIVE (AFU_ORTHOLOGUE AFUA_4G13820)-RELATED"/>
    <property type="match status" value="1"/>
</dbReference>
<sequence length="505" mass="55433">ESRIEILGRERPEKFESIWKEMGFCFSIVMSQVLTEYFVSGFTVILPTVVKDLGIPRSSQTWPANSFSLVVSCFLLVFGRLGDMYGGFPVYTLGVSWLAIWSLIAGFSKDELMLDFCRALQGLGPAAFLPSSLMLLGSVYRPGPRKNIVFSIYGACAPLGFYIGIFFAGIAGQYATWGWYFWIGTILAVMTAVTSYYTIPSDTSERRALGVKMDWPGAIVIPSGLVLVVYAITDCAHAPQGWKTPYIYSLFAVGAVLLGLAVYLEGWVVEQPLLPFDLFQVRYMKPLVFALFFFYGSLGISILYVTLYMTDIMGGNPLQLVAWFSPMALGGCIISTVGGFVLHIIPGSVMMVVAGASWIVAPLLFAIAPVGTSYWKYAFPSMICSTLGIDITFNVTNIFITTNMPLRRQGLAGALINSILQLGIAFFLGVSEIVATNMEDKGLAKSYKTVFWYEVGCSSLAFVVLVCFVKIKRAKSDLTVDERAALETEMEERKPAITDSRGAVT</sequence>
<feature type="transmembrane region" description="Helical" evidence="5">
    <location>
        <begin position="245"/>
        <end position="266"/>
    </location>
</feature>
<keyword evidence="3 5" id="KW-1133">Transmembrane helix</keyword>
<feature type="transmembrane region" description="Helical" evidence="5">
    <location>
        <begin position="411"/>
        <end position="430"/>
    </location>
</feature>
<feature type="transmembrane region" description="Helical" evidence="5">
    <location>
        <begin position="450"/>
        <end position="469"/>
    </location>
</feature>
<dbReference type="GO" id="GO:0016020">
    <property type="term" value="C:membrane"/>
    <property type="evidence" value="ECO:0007669"/>
    <property type="project" value="UniProtKB-SubCell"/>
</dbReference>
<evidence type="ECO:0000256" key="3">
    <source>
        <dbReference type="ARBA" id="ARBA00022989"/>
    </source>
</evidence>
<feature type="transmembrane region" description="Helical" evidence="5">
    <location>
        <begin position="377"/>
        <end position="399"/>
    </location>
</feature>
<dbReference type="GO" id="GO:0022857">
    <property type="term" value="F:transmembrane transporter activity"/>
    <property type="evidence" value="ECO:0007669"/>
    <property type="project" value="InterPro"/>
</dbReference>
<dbReference type="Pfam" id="PF07690">
    <property type="entry name" value="MFS_1"/>
    <property type="match status" value="1"/>
</dbReference>
<comment type="subcellular location">
    <subcellularLocation>
        <location evidence="1">Membrane</location>
        <topology evidence="1">Multi-pass membrane protein</topology>
    </subcellularLocation>
</comment>
<evidence type="ECO:0000259" key="6">
    <source>
        <dbReference type="PROSITE" id="PS50850"/>
    </source>
</evidence>
<dbReference type="EMBL" id="ML996693">
    <property type="protein sequence ID" value="KAF2401229.1"/>
    <property type="molecule type" value="Genomic_DNA"/>
</dbReference>
<feature type="transmembrane region" description="Helical" evidence="5">
    <location>
        <begin position="349"/>
        <end position="371"/>
    </location>
</feature>
<evidence type="ECO:0000313" key="8">
    <source>
        <dbReference type="Proteomes" id="UP000799640"/>
    </source>
</evidence>
<evidence type="ECO:0000313" key="7">
    <source>
        <dbReference type="EMBL" id="KAF2401229.1"/>
    </source>
</evidence>
<dbReference type="Proteomes" id="UP000799640">
    <property type="component" value="Unassembled WGS sequence"/>
</dbReference>
<accession>A0A6G1HZI0</accession>
<organism evidence="7 8">
    <name type="scientific">Trichodelitschia bisporula</name>
    <dbReference type="NCBI Taxonomy" id="703511"/>
    <lineage>
        <taxon>Eukaryota</taxon>
        <taxon>Fungi</taxon>
        <taxon>Dikarya</taxon>
        <taxon>Ascomycota</taxon>
        <taxon>Pezizomycotina</taxon>
        <taxon>Dothideomycetes</taxon>
        <taxon>Dothideomycetes incertae sedis</taxon>
        <taxon>Phaeotrichales</taxon>
        <taxon>Phaeotrichaceae</taxon>
        <taxon>Trichodelitschia</taxon>
    </lineage>
</organism>
<dbReference type="OrthoDB" id="2130629at2759"/>
<dbReference type="SUPFAM" id="SSF103473">
    <property type="entry name" value="MFS general substrate transporter"/>
    <property type="match status" value="1"/>
</dbReference>
<protein>
    <submittedName>
        <fullName evidence="7">Membrane transporter</fullName>
    </submittedName>
</protein>
<feature type="transmembrane region" description="Helical" evidence="5">
    <location>
        <begin position="62"/>
        <end position="81"/>
    </location>
</feature>
<feature type="domain" description="Major facilitator superfamily (MFS) profile" evidence="6">
    <location>
        <begin position="24"/>
        <end position="473"/>
    </location>
</feature>
<dbReference type="InterPro" id="IPR036259">
    <property type="entry name" value="MFS_trans_sf"/>
</dbReference>
<feature type="non-terminal residue" evidence="7">
    <location>
        <position position="1"/>
    </location>
</feature>
<feature type="transmembrane region" description="Helical" evidence="5">
    <location>
        <begin position="177"/>
        <end position="199"/>
    </location>
</feature>
<dbReference type="AlphaFoldDB" id="A0A6G1HZI0"/>
<dbReference type="Gene3D" id="1.20.1250.20">
    <property type="entry name" value="MFS general substrate transporter like domains"/>
    <property type="match status" value="1"/>
</dbReference>
<feature type="transmembrane region" description="Helical" evidence="5">
    <location>
        <begin position="21"/>
        <end position="50"/>
    </location>
</feature>
<proteinExistence type="predicted"/>
<reference evidence="7" key="1">
    <citation type="journal article" date="2020" name="Stud. Mycol.">
        <title>101 Dothideomycetes genomes: a test case for predicting lifestyles and emergence of pathogens.</title>
        <authorList>
            <person name="Haridas S."/>
            <person name="Albert R."/>
            <person name="Binder M."/>
            <person name="Bloem J."/>
            <person name="Labutti K."/>
            <person name="Salamov A."/>
            <person name="Andreopoulos B."/>
            <person name="Baker S."/>
            <person name="Barry K."/>
            <person name="Bills G."/>
            <person name="Bluhm B."/>
            <person name="Cannon C."/>
            <person name="Castanera R."/>
            <person name="Culley D."/>
            <person name="Daum C."/>
            <person name="Ezra D."/>
            <person name="Gonzalez J."/>
            <person name="Henrissat B."/>
            <person name="Kuo A."/>
            <person name="Liang C."/>
            <person name="Lipzen A."/>
            <person name="Lutzoni F."/>
            <person name="Magnuson J."/>
            <person name="Mondo S."/>
            <person name="Nolan M."/>
            <person name="Ohm R."/>
            <person name="Pangilinan J."/>
            <person name="Park H.-J."/>
            <person name="Ramirez L."/>
            <person name="Alfaro M."/>
            <person name="Sun H."/>
            <person name="Tritt A."/>
            <person name="Yoshinaga Y."/>
            <person name="Zwiers L.-H."/>
            <person name="Turgeon B."/>
            <person name="Goodwin S."/>
            <person name="Spatafora J."/>
            <person name="Crous P."/>
            <person name="Grigoriev I."/>
        </authorList>
    </citation>
    <scope>NUCLEOTIDE SEQUENCE</scope>
    <source>
        <strain evidence="7">CBS 262.69</strain>
    </source>
</reference>
<evidence type="ECO:0000256" key="5">
    <source>
        <dbReference type="SAM" id="Phobius"/>
    </source>
</evidence>
<keyword evidence="8" id="KW-1185">Reference proteome</keyword>
<feature type="transmembrane region" description="Helical" evidence="5">
    <location>
        <begin position="119"/>
        <end position="136"/>
    </location>
</feature>
<feature type="transmembrane region" description="Helical" evidence="5">
    <location>
        <begin position="320"/>
        <end position="342"/>
    </location>
</feature>
<dbReference type="PANTHER" id="PTHR42718">
    <property type="entry name" value="MAJOR FACILITATOR SUPERFAMILY MULTIDRUG TRANSPORTER MFSC"/>
    <property type="match status" value="1"/>
</dbReference>
<dbReference type="InterPro" id="IPR020846">
    <property type="entry name" value="MFS_dom"/>
</dbReference>
<feature type="transmembrane region" description="Helical" evidence="5">
    <location>
        <begin position="215"/>
        <end position="233"/>
    </location>
</feature>
<evidence type="ECO:0000256" key="2">
    <source>
        <dbReference type="ARBA" id="ARBA00022692"/>
    </source>
</evidence>
<feature type="transmembrane region" description="Helical" evidence="5">
    <location>
        <begin position="148"/>
        <end position="171"/>
    </location>
</feature>
<dbReference type="CDD" id="cd17476">
    <property type="entry name" value="MFS_Amf1_MDR_like"/>
    <property type="match status" value="1"/>
</dbReference>
<name>A0A6G1HZI0_9PEZI</name>
<keyword evidence="2 5" id="KW-0812">Transmembrane</keyword>
<evidence type="ECO:0000256" key="4">
    <source>
        <dbReference type="ARBA" id="ARBA00023136"/>
    </source>
</evidence>
<dbReference type="InterPro" id="IPR011701">
    <property type="entry name" value="MFS"/>
</dbReference>
<keyword evidence="4 5" id="KW-0472">Membrane</keyword>
<feature type="transmembrane region" description="Helical" evidence="5">
    <location>
        <begin position="88"/>
        <end position="107"/>
    </location>
</feature>